<accession>A0ABZ2II46</accession>
<dbReference type="Pfam" id="PF01663">
    <property type="entry name" value="Phosphodiest"/>
    <property type="match status" value="1"/>
</dbReference>
<evidence type="ECO:0000313" key="2">
    <source>
        <dbReference type="Proteomes" id="UP001320603"/>
    </source>
</evidence>
<dbReference type="PANTHER" id="PTHR10151:SF120">
    <property type="entry name" value="BIS(5'-ADENOSYL)-TRIPHOSPHATASE"/>
    <property type="match status" value="1"/>
</dbReference>
<organism evidence="1 2">
    <name type="scientific">Parabacteroides absconsus</name>
    <dbReference type="NCBI Taxonomy" id="2951805"/>
    <lineage>
        <taxon>Bacteria</taxon>
        <taxon>Pseudomonadati</taxon>
        <taxon>Bacteroidota</taxon>
        <taxon>Bacteroidia</taxon>
        <taxon>Bacteroidales</taxon>
        <taxon>Tannerellaceae</taxon>
        <taxon>Parabacteroides</taxon>
    </lineage>
</organism>
<gene>
    <name evidence="1" type="ORF">NEE14_012040</name>
</gene>
<proteinExistence type="predicted"/>
<dbReference type="EMBL" id="CP146284">
    <property type="protein sequence ID" value="WWV65719.1"/>
    <property type="molecule type" value="Genomic_DNA"/>
</dbReference>
<dbReference type="InterPro" id="IPR017850">
    <property type="entry name" value="Alkaline_phosphatase_core_sf"/>
</dbReference>
<keyword evidence="2" id="KW-1185">Reference proteome</keyword>
<dbReference type="Proteomes" id="UP001320603">
    <property type="component" value="Chromosome"/>
</dbReference>
<dbReference type="Gene3D" id="3.30.1360.180">
    <property type="match status" value="1"/>
</dbReference>
<dbReference type="InterPro" id="IPR002591">
    <property type="entry name" value="Phosphodiest/P_Trfase"/>
</dbReference>
<dbReference type="SUPFAM" id="SSF53649">
    <property type="entry name" value="Alkaline phosphatase-like"/>
    <property type="match status" value="1"/>
</dbReference>
<sequence length="414" mass="46695">MNRFKSFVQVSGLLLMSWILFSSCSEKKEQEHYVVVLSMDGFRSDYPQRAHTPILDSLARVGVKAAFRPCYPSVTFPNHYSMATGLHPDHHGLVHNTFWATDLDSSVYKISDRKAVENPAYYGGEPIWNTAERQGVRTATYFWVGSETAVGGKQPSIWKKFDSKVPFMDRADSVIAWLKKPEKERPHLIMWYMEEPDHSGHVYSPDSSAVVPVIEDLDRVLAHFFNQARQLDIFKQIDFIIVSDHGMATYKPENYVNLGDYLPRDSFEMVVEGVPTLLYPRASYTEKAYEILKTVPNVTVWKKGEVPDQFVYGTNPRIGDLIVAPNIGTMVHFRSKEEASPALGGAHGYDNFQPEMEAIFYAAGPSFKQGIEAPAMANVNLYGLIAHLLQIEPAPNDGDLSVVLPLLRESNEQK</sequence>
<protein>
    <submittedName>
        <fullName evidence="1">Ectonucleotide pyrophosphatase/phosphodiesterase</fullName>
    </submittedName>
</protein>
<dbReference type="PANTHER" id="PTHR10151">
    <property type="entry name" value="ECTONUCLEOTIDE PYROPHOSPHATASE/PHOSPHODIESTERASE"/>
    <property type="match status" value="1"/>
</dbReference>
<dbReference type="RefSeq" id="WP_251966705.1">
    <property type="nucleotide sequence ID" value="NZ_CP146284.1"/>
</dbReference>
<evidence type="ECO:0000313" key="1">
    <source>
        <dbReference type="EMBL" id="WWV65719.1"/>
    </source>
</evidence>
<name>A0ABZ2II46_9BACT</name>
<reference evidence="1 2" key="1">
    <citation type="submission" date="2024-02" db="EMBL/GenBank/DDBJ databases">
        <title>Whole genome sequencing of Parabacteroides sp. AD58.</title>
        <authorList>
            <person name="Chaplin A.V."/>
            <person name="Pikina A.P."/>
            <person name="Sokolova S.R."/>
            <person name="Korostin D.O."/>
            <person name="Efimov B.A."/>
        </authorList>
    </citation>
    <scope>NUCLEOTIDE SEQUENCE [LARGE SCALE GENOMIC DNA]</scope>
    <source>
        <strain evidence="1 2">AD58</strain>
    </source>
</reference>
<dbReference type="Gene3D" id="3.40.720.10">
    <property type="entry name" value="Alkaline Phosphatase, subunit A"/>
    <property type="match status" value="1"/>
</dbReference>
<dbReference type="CDD" id="cd16018">
    <property type="entry name" value="Enpp"/>
    <property type="match status" value="1"/>
</dbReference>
<dbReference type="PROSITE" id="PS51257">
    <property type="entry name" value="PROKAR_LIPOPROTEIN"/>
    <property type="match status" value="1"/>
</dbReference>